<keyword evidence="5" id="KW-0539">Nucleus</keyword>
<evidence type="ECO:0000259" key="8">
    <source>
        <dbReference type="PROSITE" id="PS51821"/>
    </source>
</evidence>
<dbReference type="Pfam" id="PF11754">
    <property type="entry name" value="Velvet"/>
    <property type="match status" value="1"/>
</dbReference>
<dbReference type="InterPro" id="IPR037525">
    <property type="entry name" value="Velvet_dom"/>
</dbReference>
<dbReference type="Gene3D" id="2.60.40.3960">
    <property type="entry name" value="Velvet domain"/>
    <property type="match status" value="1"/>
</dbReference>
<sequence length="390" mass="42284">MSTTRGGPYPLPSIRQQFGASLNHHSPSAGPSPPLQGLPMPMPPAPVQAAAEARPVHASGPRELQGHDGCYSYKLVVGQQPNRARMCGFGDKDRRPITPPPCVQIVVRDLATGVLMDPSDLSYQHFILNVDLWNEDGTKEVGIVKHAQAQSTSFQDGTVIAFDGAHPNPRHARLNSYAQQEAQASAQYNGLHNAASPTTTPNYGYPMPVSRDSVDPNRPQPGAGIQHIHPAARNSPARMSTSQQVNSCTRNLVGNGSMSAQRLSGTDEKPGMWFVLQDLSVRTEGIFRLRFTFINALAPGKSNPLGVSDPELLNKGVCKILASTFSEPFQVYSAKKFPGVCESTELSRKFAAQGVKIPVRKEGEDKKNKKRKLGDGEDEDDEGDNDEDEN</sequence>
<dbReference type="InParanoid" id="A0A136JEE3"/>
<dbReference type="GO" id="GO:0005634">
    <property type="term" value="C:nucleus"/>
    <property type="evidence" value="ECO:0007669"/>
    <property type="project" value="UniProtKB-SubCell"/>
</dbReference>
<keyword evidence="10" id="KW-1185">Reference proteome</keyword>
<feature type="domain" description="Velvet" evidence="8">
    <location>
        <begin position="68"/>
        <end position="360"/>
    </location>
</feature>
<evidence type="ECO:0000256" key="4">
    <source>
        <dbReference type="ARBA" id="ARBA00023163"/>
    </source>
</evidence>
<protein>
    <submittedName>
        <fullName evidence="9">Velvet factor-domain-containing protein</fullName>
    </submittedName>
</protein>
<proteinExistence type="inferred from homology"/>
<reference evidence="10" key="1">
    <citation type="submission" date="2016-02" db="EMBL/GenBank/DDBJ databases">
        <title>Draft genome sequence of Microdochium bolleyi, a fungal endophyte of beachgrass.</title>
        <authorList>
            <consortium name="DOE Joint Genome Institute"/>
            <person name="David A.S."/>
            <person name="May G."/>
            <person name="Haridas S."/>
            <person name="Lim J."/>
            <person name="Wang M."/>
            <person name="Labutti K."/>
            <person name="Lipzen A."/>
            <person name="Barry K."/>
            <person name="Grigoriev I.V."/>
        </authorList>
    </citation>
    <scope>NUCLEOTIDE SEQUENCE [LARGE SCALE GENOMIC DNA]</scope>
    <source>
        <strain evidence="10">J235TASD1</strain>
    </source>
</reference>
<comment type="similarity">
    <text evidence="6">Belongs to the velvet family. VelB subfamily.</text>
</comment>
<dbReference type="PANTHER" id="PTHR33572:SF3">
    <property type="entry name" value="VELVET COMPLEX SUBUNIT B"/>
    <property type="match status" value="1"/>
</dbReference>
<dbReference type="STRING" id="196109.A0A136JEE3"/>
<dbReference type="OrthoDB" id="1746739at2759"/>
<evidence type="ECO:0000313" key="9">
    <source>
        <dbReference type="EMBL" id="KXJ95535.1"/>
    </source>
</evidence>
<evidence type="ECO:0000256" key="7">
    <source>
        <dbReference type="SAM" id="MobiDB-lite"/>
    </source>
</evidence>
<feature type="compositionally biased region" description="Pro residues" evidence="7">
    <location>
        <begin position="30"/>
        <end position="46"/>
    </location>
</feature>
<gene>
    <name evidence="9" type="ORF">Micbo1qcDRAFT_192527</name>
</gene>
<dbReference type="PROSITE" id="PS51821">
    <property type="entry name" value="VELVET"/>
    <property type="match status" value="1"/>
</dbReference>
<evidence type="ECO:0000256" key="2">
    <source>
        <dbReference type="ARBA" id="ARBA00022969"/>
    </source>
</evidence>
<evidence type="ECO:0000256" key="1">
    <source>
        <dbReference type="ARBA" id="ARBA00004123"/>
    </source>
</evidence>
<organism evidence="9 10">
    <name type="scientific">Microdochium bolleyi</name>
    <dbReference type="NCBI Taxonomy" id="196109"/>
    <lineage>
        <taxon>Eukaryota</taxon>
        <taxon>Fungi</taxon>
        <taxon>Dikarya</taxon>
        <taxon>Ascomycota</taxon>
        <taxon>Pezizomycotina</taxon>
        <taxon>Sordariomycetes</taxon>
        <taxon>Xylariomycetidae</taxon>
        <taxon>Xylariales</taxon>
        <taxon>Microdochiaceae</taxon>
        <taxon>Microdochium</taxon>
    </lineage>
</organism>
<accession>A0A136JEE3</accession>
<dbReference type="GO" id="GO:0030435">
    <property type="term" value="P:sporulation resulting in formation of a cellular spore"/>
    <property type="evidence" value="ECO:0007669"/>
    <property type="project" value="UniProtKB-KW"/>
</dbReference>
<name>A0A136JEE3_9PEZI</name>
<dbReference type="InterPro" id="IPR038491">
    <property type="entry name" value="Velvet_dom_sf"/>
</dbReference>
<evidence type="ECO:0000256" key="3">
    <source>
        <dbReference type="ARBA" id="ARBA00023015"/>
    </source>
</evidence>
<dbReference type="Proteomes" id="UP000070501">
    <property type="component" value="Unassembled WGS sequence"/>
</dbReference>
<keyword evidence="4" id="KW-0804">Transcription</keyword>
<dbReference type="InterPro" id="IPR021740">
    <property type="entry name" value="Velvet"/>
</dbReference>
<dbReference type="AlphaFoldDB" id="A0A136JEE3"/>
<feature type="region of interest" description="Disordered" evidence="7">
    <location>
        <begin position="192"/>
        <end position="228"/>
    </location>
</feature>
<keyword evidence="2" id="KW-0749">Sporulation</keyword>
<keyword evidence="3" id="KW-0805">Transcription regulation</keyword>
<comment type="subcellular location">
    <subcellularLocation>
        <location evidence="1">Nucleus</location>
    </subcellularLocation>
</comment>
<dbReference type="PANTHER" id="PTHR33572">
    <property type="entry name" value="SPORE DEVELOPMENT REGULATOR VOSA"/>
    <property type="match status" value="1"/>
</dbReference>
<evidence type="ECO:0000313" key="10">
    <source>
        <dbReference type="Proteomes" id="UP000070501"/>
    </source>
</evidence>
<feature type="compositionally biased region" description="Acidic residues" evidence="7">
    <location>
        <begin position="376"/>
        <end position="390"/>
    </location>
</feature>
<evidence type="ECO:0000256" key="5">
    <source>
        <dbReference type="ARBA" id="ARBA00023242"/>
    </source>
</evidence>
<feature type="region of interest" description="Disordered" evidence="7">
    <location>
        <begin position="357"/>
        <end position="390"/>
    </location>
</feature>
<dbReference type="EMBL" id="KQ964246">
    <property type="protein sequence ID" value="KXJ95535.1"/>
    <property type="molecule type" value="Genomic_DNA"/>
</dbReference>
<feature type="region of interest" description="Disordered" evidence="7">
    <location>
        <begin position="21"/>
        <end position="63"/>
    </location>
</feature>
<evidence type="ECO:0000256" key="6">
    <source>
        <dbReference type="ARBA" id="ARBA00038045"/>
    </source>
</evidence>